<dbReference type="RefSeq" id="WP_148369172.1">
    <property type="nucleotide sequence ID" value="NZ_VSKM01000004.1"/>
</dbReference>
<organism evidence="1 2">
    <name type="scientific">Bizionia saleffrena</name>
    <dbReference type="NCBI Taxonomy" id="291189"/>
    <lineage>
        <taxon>Bacteria</taxon>
        <taxon>Pseudomonadati</taxon>
        <taxon>Bacteroidota</taxon>
        <taxon>Flavobacteriia</taxon>
        <taxon>Flavobacteriales</taxon>
        <taxon>Flavobacteriaceae</taxon>
        <taxon>Bizionia</taxon>
    </lineage>
</organism>
<evidence type="ECO:0000313" key="2">
    <source>
        <dbReference type="Proteomes" id="UP000323324"/>
    </source>
</evidence>
<protein>
    <submittedName>
        <fullName evidence="1">Uncharacterized protein</fullName>
    </submittedName>
</protein>
<proteinExistence type="predicted"/>
<reference evidence="1 2" key="1">
    <citation type="submission" date="2019-08" db="EMBL/GenBank/DDBJ databases">
        <title>Genomes of Antarctic Bizionia species.</title>
        <authorList>
            <person name="Bowman J.P."/>
        </authorList>
    </citation>
    <scope>NUCLEOTIDE SEQUENCE [LARGE SCALE GENOMIC DNA]</scope>
    <source>
        <strain evidence="1 2">HFD</strain>
    </source>
</reference>
<accession>A0A8H2LI04</accession>
<dbReference type="EMBL" id="VSKM01000004">
    <property type="protein sequence ID" value="TYB76805.1"/>
    <property type="molecule type" value="Genomic_DNA"/>
</dbReference>
<dbReference type="AlphaFoldDB" id="A0A8H2LI04"/>
<gene>
    <name evidence="1" type="ORF">ES676_05545</name>
</gene>
<sequence>MNAYFLNVIPKIQQFSKKLDDLTLLKNQNWVLIDESNDNKNVFIFRDNNQVIISKNGKVKRENWEYIGQNNLLIDIDGESYLFRHGFLDENIFALKMDSKDNYVFLINESKYGFEINSVADINDFLIDNYLSKNQQSINSRLNNNYEIKKIKSKKAFFGPIWETYKVHFNDRLKDEIYVNKTSNKAYFIDGINYTSEMKRYYINSEYCISALHEFLKTGNISKDGLVESLIS</sequence>
<comment type="caution">
    <text evidence="1">The sequence shown here is derived from an EMBL/GenBank/DDBJ whole genome shotgun (WGS) entry which is preliminary data.</text>
</comment>
<dbReference type="Proteomes" id="UP000323324">
    <property type="component" value="Unassembled WGS sequence"/>
</dbReference>
<evidence type="ECO:0000313" key="1">
    <source>
        <dbReference type="EMBL" id="TYB76805.1"/>
    </source>
</evidence>
<name>A0A8H2LI04_9FLAO</name>
<keyword evidence="2" id="KW-1185">Reference proteome</keyword>